<protein>
    <submittedName>
        <fullName evidence="3">Putative restriction endonuclase</fullName>
    </submittedName>
</protein>
<dbReference type="EMBL" id="CYZV01000013">
    <property type="protein sequence ID" value="CUO08421.1"/>
    <property type="molecule type" value="Genomic_DNA"/>
</dbReference>
<feature type="domain" description="Restriction endonuclease type IV Mrr" evidence="2">
    <location>
        <begin position="47"/>
        <end position="159"/>
    </location>
</feature>
<evidence type="ECO:0000313" key="3">
    <source>
        <dbReference type="EMBL" id="CUO08421.1"/>
    </source>
</evidence>
<dbReference type="OrthoDB" id="9797274at2"/>
<name>A0A174C4G8_9CLOT</name>
<keyword evidence="1" id="KW-0812">Transmembrane</keyword>
<dbReference type="AlphaFoldDB" id="A0A174C4G8"/>
<dbReference type="Gene3D" id="3.40.1350.10">
    <property type="match status" value="1"/>
</dbReference>
<evidence type="ECO:0000256" key="1">
    <source>
        <dbReference type="SAM" id="Phobius"/>
    </source>
</evidence>
<evidence type="ECO:0000313" key="4">
    <source>
        <dbReference type="Proteomes" id="UP000095558"/>
    </source>
</evidence>
<keyword evidence="1" id="KW-1133">Transmembrane helix</keyword>
<evidence type="ECO:0000259" key="2">
    <source>
        <dbReference type="Pfam" id="PF04471"/>
    </source>
</evidence>
<dbReference type="PANTHER" id="PTHR30015:SF7">
    <property type="entry name" value="TYPE IV METHYL-DIRECTED RESTRICTION ENZYME ECOKMRR"/>
    <property type="match status" value="1"/>
</dbReference>
<gene>
    <name evidence="3" type="ORF">ERS852470_01392</name>
</gene>
<organism evidence="3 4">
    <name type="scientific">Clostridium disporicum</name>
    <dbReference type="NCBI Taxonomy" id="84024"/>
    <lineage>
        <taxon>Bacteria</taxon>
        <taxon>Bacillati</taxon>
        <taxon>Bacillota</taxon>
        <taxon>Clostridia</taxon>
        <taxon>Eubacteriales</taxon>
        <taxon>Clostridiaceae</taxon>
        <taxon>Clostridium</taxon>
    </lineage>
</organism>
<feature type="transmembrane region" description="Helical" evidence="1">
    <location>
        <begin position="6"/>
        <end position="23"/>
    </location>
</feature>
<proteinExistence type="predicted"/>
<reference evidence="3 4" key="1">
    <citation type="submission" date="2015-09" db="EMBL/GenBank/DDBJ databases">
        <authorList>
            <consortium name="Pathogen Informatics"/>
        </authorList>
    </citation>
    <scope>NUCLEOTIDE SEQUENCE [LARGE SCALE GENOMIC DNA]</scope>
    <source>
        <strain evidence="3 4">2789STDY5834855</strain>
    </source>
</reference>
<dbReference type="PANTHER" id="PTHR30015">
    <property type="entry name" value="MRR RESTRICTION SYSTEM PROTEIN"/>
    <property type="match status" value="1"/>
</dbReference>
<dbReference type="InterPro" id="IPR052906">
    <property type="entry name" value="Type_IV_Methyl-Rstrct_Enzyme"/>
</dbReference>
<dbReference type="RefSeq" id="WP_055276096.1">
    <property type="nucleotide sequence ID" value="NZ_CYZV01000013.1"/>
</dbReference>
<dbReference type="Proteomes" id="UP000095558">
    <property type="component" value="Unassembled WGS sequence"/>
</dbReference>
<sequence length="170" mass="19468">MKLNTIYSYFIIILFSPLIGKLIKNITIYYKSYKEFKKSDLLYNLVHRLTPHEFEIWCSEYLSNIGFNNIVVLPLGPDGGKDIICEKNSEKFYVECKRYSISDSITAFEIEKLLGAMICDNINNGIIITTGTISDEAKSILNKIEKPYNISIISSKDLAIPYTEYVLNPN</sequence>
<dbReference type="InterPro" id="IPR011856">
    <property type="entry name" value="tRNA_endonuc-like_dom_sf"/>
</dbReference>
<dbReference type="GO" id="GO:0003677">
    <property type="term" value="F:DNA binding"/>
    <property type="evidence" value="ECO:0007669"/>
    <property type="project" value="InterPro"/>
</dbReference>
<accession>A0A174C4G8</accession>
<keyword evidence="1" id="KW-0472">Membrane</keyword>
<dbReference type="GO" id="GO:0015666">
    <property type="term" value="F:restriction endodeoxyribonuclease activity"/>
    <property type="evidence" value="ECO:0007669"/>
    <property type="project" value="TreeGrafter"/>
</dbReference>
<dbReference type="InterPro" id="IPR007560">
    <property type="entry name" value="Restrct_endonuc_IV_Mrr"/>
</dbReference>
<dbReference type="GO" id="GO:0009307">
    <property type="term" value="P:DNA restriction-modification system"/>
    <property type="evidence" value="ECO:0007669"/>
    <property type="project" value="InterPro"/>
</dbReference>
<dbReference type="SUPFAM" id="SSF52980">
    <property type="entry name" value="Restriction endonuclease-like"/>
    <property type="match status" value="1"/>
</dbReference>
<dbReference type="Pfam" id="PF04471">
    <property type="entry name" value="Mrr_cat"/>
    <property type="match status" value="1"/>
</dbReference>
<dbReference type="InterPro" id="IPR011335">
    <property type="entry name" value="Restrct_endonuc-II-like"/>
</dbReference>